<keyword evidence="11" id="KW-0464">Manganese</keyword>
<comment type="subcellular location">
    <subcellularLocation>
        <location evidence="11">Golgi apparatus membrane</location>
        <topology evidence="11">Single-pass type II membrane protein</topology>
    </subcellularLocation>
    <subcellularLocation>
        <location evidence="1">Membrane</location>
        <topology evidence="1">Single-pass type II membrane protein</topology>
    </subcellularLocation>
</comment>
<keyword evidence="5 11" id="KW-0812">Transmembrane</keyword>
<evidence type="ECO:0000256" key="10">
    <source>
        <dbReference type="ARBA" id="ARBA00047979"/>
    </source>
</evidence>
<dbReference type="PANTHER" id="PTHR10896">
    <property type="entry name" value="GALACTOSYLGALACTOSYLXYLOSYLPROTEIN 3-BETA-GLUCURONOSYLTRANSFERASE BETA-1,3-GLUCURONYLTRANSFERASE"/>
    <property type="match status" value="1"/>
</dbReference>
<dbReference type="Gene3D" id="3.90.550.10">
    <property type="entry name" value="Spore Coat Polysaccharide Biosynthesis Protein SpsA, Chain A"/>
    <property type="match status" value="1"/>
</dbReference>
<comment type="catalytic activity">
    <reaction evidence="10 11">
        <text>3-O-(beta-D-galactosyl-(1-&gt;3)-beta-D-galactosyl-(1-&gt;4)-beta-D-xylosyl)-L-seryl-[protein] + UDP-alpha-D-glucuronate = 3-O-(beta-D-GlcA-(1-&gt;3)-beta-D-Gal-(1-&gt;3)-beta-D-Gal-(1-&gt;4)-beta-D-Xyl)-L-seryl-[protein] + UDP + H(+)</text>
        <dbReference type="Rhea" id="RHEA:24168"/>
        <dbReference type="Rhea" id="RHEA-COMP:12571"/>
        <dbReference type="Rhea" id="RHEA-COMP:12573"/>
        <dbReference type="ChEBI" id="CHEBI:15378"/>
        <dbReference type="ChEBI" id="CHEBI:58052"/>
        <dbReference type="ChEBI" id="CHEBI:58223"/>
        <dbReference type="ChEBI" id="CHEBI:132090"/>
        <dbReference type="ChEBI" id="CHEBI:132093"/>
        <dbReference type="EC" id="2.4.1.135"/>
    </reaction>
</comment>
<evidence type="ECO:0000256" key="6">
    <source>
        <dbReference type="ARBA" id="ARBA00022968"/>
    </source>
</evidence>
<evidence type="ECO:0000256" key="8">
    <source>
        <dbReference type="ARBA" id="ARBA00023136"/>
    </source>
</evidence>
<reference evidence="12 13" key="1">
    <citation type="submission" date="2021-04" db="EMBL/GenBank/DDBJ databases">
        <authorList>
            <person name="Bliznina A."/>
        </authorList>
    </citation>
    <scope>NUCLEOTIDE SEQUENCE [LARGE SCALE GENOMIC DNA]</scope>
</reference>
<dbReference type="Proteomes" id="UP001158576">
    <property type="component" value="Chromosome PAR"/>
</dbReference>
<evidence type="ECO:0000313" key="12">
    <source>
        <dbReference type="EMBL" id="CAG5087554.1"/>
    </source>
</evidence>
<proteinExistence type="inferred from homology"/>
<dbReference type="InterPro" id="IPR005027">
    <property type="entry name" value="Glyco_trans_43"/>
</dbReference>
<protein>
    <recommendedName>
        <fullName evidence="3 11">Galactosylgalactosylxylosylprotein 3-beta-glucuronosyltransferase</fullName>
        <ecNumber evidence="3 11">2.4.1.135</ecNumber>
    </recommendedName>
</protein>
<dbReference type="InterPro" id="IPR029044">
    <property type="entry name" value="Nucleotide-diphossugar_trans"/>
</dbReference>
<organism evidence="12 13">
    <name type="scientific">Oikopleura dioica</name>
    <name type="common">Tunicate</name>
    <dbReference type="NCBI Taxonomy" id="34765"/>
    <lineage>
        <taxon>Eukaryota</taxon>
        <taxon>Metazoa</taxon>
        <taxon>Chordata</taxon>
        <taxon>Tunicata</taxon>
        <taxon>Appendicularia</taxon>
        <taxon>Copelata</taxon>
        <taxon>Oikopleuridae</taxon>
        <taxon>Oikopleura</taxon>
    </lineage>
</organism>
<evidence type="ECO:0000256" key="11">
    <source>
        <dbReference type="RuleBase" id="RU363127"/>
    </source>
</evidence>
<dbReference type="CDD" id="cd00218">
    <property type="entry name" value="GlcAT-I"/>
    <property type="match status" value="1"/>
</dbReference>
<evidence type="ECO:0000256" key="4">
    <source>
        <dbReference type="ARBA" id="ARBA00022679"/>
    </source>
</evidence>
<evidence type="ECO:0000256" key="2">
    <source>
        <dbReference type="ARBA" id="ARBA00007706"/>
    </source>
</evidence>
<dbReference type="PANTHER" id="PTHR10896:SF65">
    <property type="entry name" value="GALACTOSYLGALACTOSYLXYLOSYLPROTEIN 3-BETA-GLUCURONOSYLTRANSFERASE 3"/>
    <property type="match status" value="1"/>
</dbReference>
<dbReference type="EMBL" id="OU015568">
    <property type="protein sequence ID" value="CAG5087554.1"/>
    <property type="molecule type" value="Genomic_DNA"/>
</dbReference>
<sequence length="324" mass="37699">MGFRRISYIKVYAIFCTLFIFYLLSSEWKTEESFVRQNRKLHKEIKKLKKGCTSRGASHDSEESQEPEPIYLITPTYARFTQKADMTRLLYTLMHVESLHWIIIEDHDEKTELITKFIERIPTDIQVTHLNMKTPPMDKLASDDPSWLKPRGVQQRNAAIEFLIKHYQESPEGYVYFLDDDNTYDIRIFDEIRKIEEDQVGVWPVGIVGKLRYEGPVCSNGEVTSWFTAWKPDRPFPIDMAGFAVRLENFLGSPEARFKQRVPRGYQESHILTELGLDRTNAVGLANNCRDVLVWHTRTEKPRMDAEEKLMKATGAASDLSIEV</sequence>
<feature type="transmembrane region" description="Helical" evidence="11">
    <location>
        <begin position="6"/>
        <end position="24"/>
    </location>
</feature>
<keyword evidence="6 11" id="KW-0735">Signal-anchor</keyword>
<dbReference type="Pfam" id="PF03360">
    <property type="entry name" value="Glyco_transf_43"/>
    <property type="match status" value="1"/>
</dbReference>
<evidence type="ECO:0000256" key="9">
    <source>
        <dbReference type="ARBA" id="ARBA00023180"/>
    </source>
</evidence>
<keyword evidence="4 11" id="KW-0808">Transferase</keyword>
<accession>A0ABN7RWA7</accession>
<evidence type="ECO:0000256" key="1">
    <source>
        <dbReference type="ARBA" id="ARBA00004606"/>
    </source>
</evidence>
<keyword evidence="9" id="KW-0325">Glycoprotein</keyword>
<keyword evidence="8 11" id="KW-0472">Membrane</keyword>
<keyword evidence="7 11" id="KW-1133">Transmembrane helix</keyword>
<keyword evidence="11" id="KW-0333">Golgi apparatus</keyword>
<evidence type="ECO:0000256" key="5">
    <source>
        <dbReference type="ARBA" id="ARBA00022692"/>
    </source>
</evidence>
<comment type="similarity">
    <text evidence="2 11">Belongs to the glycosyltransferase 43 family.</text>
</comment>
<name>A0ABN7RWA7_OIKDI</name>
<gene>
    <name evidence="12" type="ORF">OKIOD_LOCUS3129</name>
</gene>
<keyword evidence="11" id="KW-0479">Metal-binding</keyword>
<evidence type="ECO:0000256" key="3">
    <source>
        <dbReference type="ARBA" id="ARBA00012641"/>
    </source>
</evidence>
<evidence type="ECO:0000256" key="7">
    <source>
        <dbReference type="ARBA" id="ARBA00022989"/>
    </source>
</evidence>
<comment type="pathway">
    <text evidence="11">Protein modification; protein glycosylation.</text>
</comment>
<keyword evidence="13" id="KW-1185">Reference proteome</keyword>
<evidence type="ECO:0000313" key="13">
    <source>
        <dbReference type="Proteomes" id="UP001158576"/>
    </source>
</evidence>
<dbReference type="EC" id="2.4.1.135" evidence="3 11"/>
<dbReference type="SUPFAM" id="SSF53448">
    <property type="entry name" value="Nucleotide-diphospho-sugar transferases"/>
    <property type="match status" value="1"/>
</dbReference>
<comment type="cofactor">
    <cofactor evidence="11">
        <name>Mn(2+)</name>
        <dbReference type="ChEBI" id="CHEBI:29035"/>
    </cofactor>
</comment>